<dbReference type="RefSeq" id="WP_145020910.1">
    <property type="nucleotide sequence ID" value="NZ_VLLN01000008.1"/>
</dbReference>
<name>A0A562VNK8_9BACT</name>
<keyword evidence="1 2" id="KW-0533">Nickel</keyword>
<dbReference type="OrthoDB" id="9765625at2"/>
<dbReference type="GO" id="GO:0016151">
    <property type="term" value="F:nickel cation binding"/>
    <property type="evidence" value="ECO:0007669"/>
    <property type="project" value="UniProtKB-UniRule"/>
</dbReference>
<dbReference type="GO" id="GO:0016829">
    <property type="term" value="F:lyase activity"/>
    <property type="evidence" value="ECO:0007669"/>
    <property type="project" value="UniProtKB-UniRule"/>
</dbReference>
<proteinExistence type="inferred from homology"/>
<comment type="caution">
    <text evidence="3">The sequence shown here is derived from an EMBL/GenBank/DDBJ whole genome shotgun (WGS) entry which is preliminary data.</text>
</comment>
<dbReference type="Gene3D" id="3.30.70.1380">
    <property type="entry name" value="Transcriptional regulatory protein pf0864 domain like"/>
    <property type="match status" value="1"/>
</dbReference>
<gene>
    <name evidence="3" type="ORF">JN12_01606</name>
</gene>
<evidence type="ECO:0000313" key="4">
    <source>
        <dbReference type="Proteomes" id="UP000319449"/>
    </source>
</evidence>
<protein>
    <recommendedName>
        <fullName evidence="2">Putative nickel insertion protein</fullName>
    </recommendedName>
</protein>
<dbReference type="AlphaFoldDB" id="A0A562VNK8"/>
<dbReference type="Pfam" id="PF01969">
    <property type="entry name" value="Ni_insertion"/>
    <property type="match status" value="1"/>
</dbReference>
<dbReference type="PANTHER" id="PTHR36566">
    <property type="entry name" value="NICKEL INSERTION PROTEIN-RELATED"/>
    <property type="match status" value="1"/>
</dbReference>
<dbReference type="Proteomes" id="UP000319449">
    <property type="component" value="Unassembled WGS sequence"/>
</dbReference>
<dbReference type="InterPro" id="IPR002822">
    <property type="entry name" value="Ni_insertion"/>
</dbReference>
<keyword evidence="4" id="KW-1185">Reference proteome</keyword>
<accession>A0A562VNK8</accession>
<dbReference type="NCBIfam" id="TIGR00299">
    <property type="entry name" value="nickel pincer cofactor biosynthesis protein LarC"/>
    <property type="match status" value="1"/>
</dbReference>
<dbReference type="Gene3D" id="3.10.20.300">
    <property type="entry name" value="mk0293 like domain"/>
    <property type="match status" value="1"/>
</dbReference>
<evidence type="ECO:0000313" key="3">
    <source>
        <dbReference type="EMBL" id="TWJ19489.1"/>
    </source>
</evidence>
<sequence length="392" mass="42412">MSHLHFDCTAGISGDMTVAALIDLGVPLEHLRTELARLPLPADRYRIATEPCQRQGIRAARFIVQIAEEHHHRHYSRIRTMIAESSLADGTKERSQRIFRRLAEAEATVHGVPLEAVHFHEVGAIDSIVDIVAAAIGLEYLGVTSISASPLPLGSGFVETAHGRLPVPAPATAELLKGVPVHGDTGPGERVTPTGAAIVAALADRFGSAPAMRLTGIGNGAGAKDFPDLPNILRLFLGEPSGATDAWADEIQVLETHIDDMTPEVAGFLMERLFDAGALDVAYSPLQMKKSRPGMKLTVLAVPGTADRLARLVLAESTAIGIRRYRADRLILDRSVEERETSLGRVGVKVISDQGRLLRVTPEFDECRRLALAHGMPILDVYRLIERECTLP</sequence>
<evidence type="ECO:0000256" key="1">
    <source>
        <dbReference type="ARBA" id="ARBA00022596"/>
    </source>
</evidence>
<organism evidence="3 4">
    <name type="scientific">Geobacter argillaceus</name>
    <dbReference type="NCBI Taxonomy" id="345631"/>
    <lineage>
        <taxon>Bacteria</taxon>
        <taxon>Pseudomonadati</taxon>
        <taxon>Thermodesulfobacteriota</taxon>
        <taxon>Desulfuromonadia</taxon>
        <taxon>Geobacterales</taxon>
        <taxon>Geobacteraceae</taxon>
        <taxon>Geobacter</taxon>
    </lineage>
</organism>
<comment type="similarity">
    <text evidence="2">Belongs to the LarC family.</text>
</comment>
<dbReference type="PANTHER" id="PTHR36566:SF1">
    <property type="entry name" value="PYRIDINIUM-3,5-BISTHIOCARBOXYLIC ACID MONONUCLEOTIDE NICKEL INSERTION PROTEIN"/>
    <property type="match status" value="1"/>
</dbReference>
<dbReference type="HAMAP" id="MF_01074">
    <property type="entry name" value="LarC"/>
    <property type="match status" value="1"/>
</dbReference>
<keyword evidence="2" id="KW-0456">Lyase</keyword>
<reference evidence="3 4" key="1">
    <citation type="submission" date="2019-07" db="EMBL/GenBank/DDBJ databases">
        <title>Genomic Encyclopedia of Archaeal and Bacterial Type Strains, Phase II (KMG-II): from individual species to whole genera.</title>
        <authorList>
            <person name="Goeker M."/>
        </authorList>
    </citation>
    <scope>NUCLEOTIDE SEQUENCE [LARGE SCALE GENOMIC DNA]</scope>
    <source>
        <strain evidence="3 4">ATCC BAA-1139</strain>
    </source>
</reference>
<dbReference type="EMBL" id="VLLN01000008">
    <property type="protein sequence ID" value="TWJ19489.1"/>
    <property type="molecule type" value="Genomic_DNA"/>
</dbReference>
<evidence type="ECO:0000256" key="2">
    <source>
        <dbReference type="HAMAP-Rule" id="MF_01074"/>
    </source>
</evidence>